<feature type="binding site" evidence="13">
    <location>
        <begin position="53"/>
        <end position="60"/>
    </location>
    <ligand>
        <name>ATP</name>
        <dbReference type="ChEBI" id="CHEBI:30616"/>
    </ligand>
</feature>
<dbReference type="GO" id="GO:0009244">
    <property type="term" value="P:lipopolysaccharide core region biosynthetic process"/>
    <property type="evidence" value="ECO:0007669"/>
    <property type="project" value="TreeGrafter"/>
</dbReference>
<sequence length="334" mass="34489">MPPRAPAFWMKNGLAAHLLAPVATLYGALAARRMHRRPEGRSPAPVIAVGNFVMGGAGKTPTALALAGLAAGRGAHPAIVLRGYGGTERGPLRVDPARHDAARVGDEAAMIAARGVPAYVARDREAGIRLAAAEGADLVILDDGFQNGAIGRDLALVVVDGGYGLGNGRVFPAGPLRAPLSLQAGMADLVLRIGQGVAAPALPGFAGPTMQGRLVAREAAGWHGRRVLAFAGIGRPEKFGDTLASLGADVAGLRPFPDHHAYSEDEARRLLAEATALCAEPVTTEKDIVRLAGFRSGARAELAARTAVLTVDLAIDDPAALVQALDRLLGRVQR</sequence>
<protein>
    <recommendedName>
        <fullName evidence="4 13">Tetraacyldisaccharide 4'-kinase</fullName>
        <ecNumber evidence="3 13">2.7.1.130</ecNumber>
    </recommendedName>
    <alternativeName>
        <fullName evidence="12 13">Lipid A 4'-kinase</fullName>
    </alternativeName>
</protein>
<dbReference type="NCBIfam" id="TIGR00682">
    <property type="entry name" value="lpxK"/>
    <property type="match status" value="1"/>
</dbReference>
<dbReference type="PANTHER" id="PTHR42724">
    <property type="entry name" value="TETRAACYLDISACCHARIDE 4'-KINASE"/>
    <property type="match status" value="1"/>
</dbReference>
<evidence type="ECO:0000256" key="7">
    <source>
        <dbReference type="ARBA" id="ARBA00022679"/>
    </source>
</evidence>
<dbReference type="PANTHER" id="PTHR42724:SF1">
    <property type="entry name" value="TETRAACYLDISACCHARIDE 4'-KINASE, MITOCHONDRIAL-RELATED"/>
    <property type="match status" value="1"/>
</dbReference>
<dbReference type="InterPro" id="IPR003758">
    <property type="entry name" value="LpxK"/>
</dbReference>
<keyword evidence="9 13" id="KW-0418">Kinase</keyword>
<comment type="function">
    <text evidence="1 13">Transfers the gamma-phosphate of ATP to the 4'-position of a tetraacyldisaccharide 1-phosphate intermediate (termed DS-1-P) to form tetraacyldisaccharide 1,4'-bis-phosphate (lipid IVA).</text>
</comment>
<proteinExistence type="inferred from homology"/>
<name>A0A0P6VN40_9HYPH</name>
<keyword evidence="15" id="KW-1185">Reference proteome</keyword>
<evidence type="ECO:0000313" key="15">
    <source>
        <dbReference type="Proteomes" id="UP000048984"/>
    </source>
</evidence>
<comment type="similarity">
    <text evidence="13">Belongs to the LpxK family.</text>
</comment>
<accession>A0A0P6VN40</accession>
<evidence type="ECO:0000256" key="4">
    <source>
        <dbReference type="ARBA" id="ARBA00016436"/>
    </source>
</evidence>
<dbReference type="EC" id="2.7.1.130" evidence="3 13"/>
<reference evidence="14 15" key="1">
    <citation type="submission" date="2015-09" db="EMBL/GenBank/DDBJ databases">
        <authorList>
            <person name="Jackson K.R."/>
            <person name="Lunt B.L."/>
            <person name="Fisher J.N.B."/>
            <person name="Gardner A.V."/>
            <person name="Bailey M.E."/>
            <person name="Deus L.M."/>
            <person name="Earl A.S."/>
            <person name="Gibby P.D."/>
            <person name="Hartmann K.A."/>
            <person name="Liu J.E."/>
            <person name="Manci A.M."/>
            <person name="Nielsen D.A."/>
            <person name="Solomon M.B."/>
            <person name="Breakwell D.P."/>
            <person name="Burnett S.H."/>
            <person name="Grose J.H."/>
        </authorList>
    </citation>
    <scope>NUCLEOTIDE SEQUENCE [LARGE SCALE GENOMIC DNA]</scope>
    <source>
        <strain evidence="14 15">16</strain>
    </source>
</reference>
<keyword evidence="6 13" id="KW-0441">Lipid A biosynthesis</keyword>
<comment type="catalytic activity">
    <reaction evidence="13">
        <text>a lipid A disaccharide + ATP = a lipid IVA + ADP + H(+)</text>
        <dbReference type="Rhea" id="RHEA:67840"/>
        <dbReference type="ChEBI" id="CHEBI:15378"/>
        <dbReference type="ChEBI" id="CHEBI:30616"/>
        <dbReference type="ChEBI" id="CHEBI:176343"/>
        <dbReference type="ChEBI" id="CHEBI:176425"/>
        <dbReference type="ChEBI" id="CHEBI:456216"/>
        <dbReference type="EC" id="2.7.1.130"/>
    </reaction>
</comment>
<evidence type="ECO:0000256" key="11">
    <source>
        <dbReference type="ARBA" id="ARBA00023098"/>
    </source>
</evidence>
<keyword evidence="11 13" id="KW-0443">Lipid metabolism</keyword>
<reference evidence="14 15" key="2">
    <citation type="submission" date="2015-10" db="EMBL/GenBank/DDBJ databases">
        <title>Draft Genome Sequence of Prosthecomicrobium hirschii ATCC 27832.</title>
        <authorList>
            <person name="Daniel J."/>
            <person name="Givan S.A."/>
            <person name="Brun Y.V."/>
            <person name="Brown P.J."/>
        </authorList>
    </citation>
    <scope>NUCLEOTIDE SEQUENCE [LARGE SCALE GENOMIC DNA]</scope>
    <source>
        <strain evidence="14 15">16</strain>
    </source>
</reference>
<dbReference type="GO" id="GO:0009029">
    <property type="term" value="F:lipid-A 4'-kinase activity"/>
    <property type="evidence" value="ECO:0007669"/>
    <property type="project" value="UniProtKB-UniRule"/>
</dbReference>
<comment type="caution">
    <text evidence="14">The sequence shown here is derived from an EMBL/GenBank/DDBJ whole genome shotgun (WGS) entry which is preliminary data.</text>
</comment>
<evidence type="ECO:0000256" key="9">
    <source>
        <dbReference type="ARBA" id="ARBA00022777"/>
    </source>
</evidence>
<dbReference type="Pfam" id="PF02606">
    <property type="entry name" value="LpxK"/>
    <property type="match status" value="1"/>
</dbReference>
<evidence type="ECO:0000256" key="5">
    <source>
        <dbReference type="ARBA" id="ARBA00022516"/>
    </source>
</evidence>
<dbReference type="AlphaFoldDB" id="A0A0P6VN40"/>
<dbReference type="GO" id="GO:0005524">
    <property type="term" value="F:ATP binding"/>
    <property type="evidence" value="ECO:0007669"/>
    <property type="project" value="UniProtKB-UniRule"/>
</dbReference>
<dbReference type="InterPro" id="IPR027417">
    <property type="entry name" value="P-loop_NTPase"/>
</dbReference>
<comment type="pathway">
    <text evidence="2 13">Glycolipid biosynthesis; lipid IV(A) biosynthesis; lipid IV(A) from (3R)-3-hydroxytetradecanoyl-[acyl-carrier-protein] and UDP-N-acetyl-alpha-D-glucosamine: step 6/6.</text>
</comment>
<evidence type="ECO:0000256" key="3">
    <source>
        <dbReference type="ARBA" id="ARBA00012071"/>
    </source>
</evidence>
<dbReference type="HAMAP" id="MF_00409">
    <property type="entry name" value="LpxK"/>
    <property type="match status" value="1"/>
</dbReference>
<keyword evidence="8 13" id="KW-0547">Nucleotide-binding</keyword>
<evidence type="ECO:0000256" key="10">
    <source>
        <dbReference type="ARBA" id="ARBA00022840"/>
    </source>
</evidence>
<evidence type="ECO:0000256" key="13">
    <source>
        <dbReference type="HAMAP-Rule" id="MF_00409"/>
    </source>
</evidence>
<evidence type="ECO:0000256" key="1">
    <source>
        <dbReference type="ARBA" id="ARBA00002274"/>
    </source>
</evidence>
<keyword evidence="7 13" id="KW-0808">Transferase</keyword>
<evidence type="ECO:0000256" key="12">
    <source>
        <dbReference type="ARBA" id="ARBA00029757"/>
    </source>
</evidence>
<dbReference type="STRING" id="665126.ABB55_20120"/>
<dbReference type="UniPathway" id="UPA00359">
    <property type="reaction ID" value="UER00482"/>
</dbReference>
<evidence type="ECO:0000256" key="2">
    <source>
        <dbReference type="ARBA" id="ARBA00004870"/>
    </source>
</evidence>
<dbReference type="GO" id="GO:0009245">
    <property type="term" value="P:lipid A biosynthetic process"/>
    <property type="evidence" value="ECO:0007669"/>
    <property type="project" value="UniProtKB-UniRule"/>
</dbReference>
<evidence type="ECO:0000256" key="6">
    <source>
        <dbReference type="ARBA" id="ARBA00022556"/>
    </source>
</evidence>
<keyword evidence="5 13" id="KW-0444">Lipid biosynthesis</keyword>
<keyword evidence="10 13" id="KW-0067">ATP-binding</keyword>
<evidence type="ECO:0000256" key="8">
    <source>
        <dbReference type="ARBA" id="ARBA00022741"/>
    </source>
</evidence>
<dbReference type="SUPFAM" id="SSF52540">
    <property type="entry name" value="P-loop containing nucleoside triphosphate hydrolases"/>
    <property type="match status" value="1"/>
</dbReference>
<gene>
    <name evidence="13" type="primary">lpxK</name>
    <name evidence="14" type="ORF">ABB55_20120</name>
</gene>
<dbReference type="Proteomes" id="UP000048984">
    <property type="component" value="Unassembled WGS sequence"/>
</dbReference>
<evidence type="ECO:0000313" key="14">
    <source>
        <dbReference type="EMBL" id="KPL54238.1"/>
    </source>
</evidence>
<organism evidence="14 15">
    <name type="scientific">Prosthecodimorpha hirschii</name>
    <dbReference type="NCBI Taxonomy" id="665126"/>
    <lineage>
        <taxon>Bacteria</taxon>
        <taxon>Pseudomonadati</taxon>
        <taxon>Pseudomonadota</taxon>
        <taxon>Alphaproteobacteria</taxon>
        <taxon>Hyphomicrobiales</taxon>
        <taxon>Ancalomicrobiaceae</taxon>
        <taxon>Prosthecodimorpha</taxon>
    </lineage>
</organism>
<dbReference type="GO" id="GO:0005886">
    <property type="term" value="C:plasma membrane"/>
    <property type="evidence" value="ECO:0007669"/>
    <property type="project" value="TreeGrafter"/>
</dbReference>
<dbReference type="EMBL" id="LJYW01000001">
    <property type="protein sequence ID" value="KPL54238.1"/>
    <property type="molecule type" value="Genomic_DNA"/>
</dbReference>